<feature type="compositionally biased region" description="Basic residues" evidence="3">
    <location>
        <begin position="323"/>
        <end position="333"/>
    </location>
</feature>
<keyword evidence="1" id="KW-0433">Leucine-rich repeat</keyword>
<evidence type="ECO:0000256" key="1">
    <source>
        <dbReference type="ARBA" id="ARBA00022614"/>
    </source>
</evidence>
<evidence type="ECO:0000259" key="4">
    <source>
        <dbReference type="Pfam" id="PF08263"/>
    </source>
</evidence>
<keyword evidence="6" id="KW-1185">Reference proteome</keyword>
<evidence type="ECO:0000256" key="3">
    <source>
        <dbReference type="SAM" id="MobiDB-lite"/>
    </source>
</evidence>
<protein>
    <recommendedName>
        <fullName evidence="4">Leucine-rich repeat-containing N-terminal plant-type domain-containing protein</fullName>
    </recommendedName>
</protein>
<evidence type="ECO:0000313" key="5">
    <source>
        <dbReference type="EMBL" id="KAF6153578.1"/>
    </source>
</evidence>
<dbReference type="OrthoDB" id="1103805at2759"/>
<organism evidence="5 6">
    <name type="scientific">Kingdonia uniflora</name>
    <dbReference type="NCBI Taxonomy" id="39325"/>
    <lineage>
        <taxon>Eukaryota</taxon>
        <taxon>Viridiplantae</taxon>
        <taxon>Streptophyta</taxon>
        <taxon>Embryophyta</taxon>
        <taxon>Tracheophyta</taxon>
        <taxon>Spermatophyta</taxon>
        <taxon>Magnoliopsida</taxon>
        <taxon>Ranunculales</taxon>
        <taxon>Circaeasteraceae</taxon>
        <taxon>Kingdonia</taxon>
    </lineage>
</organism>
<feature type="region of interest" description="Disordered" evidence="3">
    <location>
        <begin position="293"/>
        <end position="333"/>
    </location>
</feature>
<dbReference type="Proteomes" id="UP000541444">
    <property type="component" value="Unassembled WGS sequence"/>
</dbReference>
<keyword evidence="2" id="KW-0677">Repeat</keyword>
<name>A0A7J7MFS4_9MAGN</name>
<dbReference type="Pfam" id="PF08263">
    <property type="entry name" value="LRRNT_2"/>
    <property type="match status" value="1"/>
</dbReference>
<dbReference type="AlphaFoldDB" id="A0A7J7MFS4"/>
<accession>A0A7J7MFS4</accession>
<dbReference type="EMBL" id="JACGCM010001560">
    <property type="protein sequence ID" value="KAF6153578.1"/>
    <property type="molecule type" value="Genomic_DNA"/>
</dbReference>
<evidence type="ECO:0000313" key="6">
    <source>
        <dbReference type="Proteomes" id="UP000541444"/>
    </source>
</evidence>
<comment type="caution">
    <text evidence="5">The sequence shown here is derived from an EMBL/GenBank/DDBJ whole genome shotgun (WGS) entry which is preliminary data.</text>
</comment>
<sequence length="333" mass="36821">MTGVLSVPRAKSGDYAVGIIEGTFNVATYSEYLFDDPLTSIQDDPDVALAFIDRWVGFVMFPDQLMMELPYYLSLILTIPLFMPYSLCSETHLTFSNETDRISLLAFKQGINPDPLGILTSWNDSIHFCVNNGGIEEDMSSEGQEYLVSVLKIGVVCSSESPIERMDMGNIVTELSLIRDAYHGVGFHGERRNTSPLESEEAGLIRQISMSGVVGNIHFYLYNNGHALPLSQTNQSQEYPEVITLDIDEGPALPTQPEVASPIIDVDPPIPNVGNVKRSTNVLTVKPKSKDKALIESKKKPTIEAKKIRAKRKEKCTSSVAPKPKKVRVSKLL</sequence>
<proteinExistence type="predicted"/>
<evidence type="ECO:0000256" key="2">
    <source>
        <dbReference type="ARBA" id="ARBA00022737"/>
    </source>
</evidence>
<reference evidence="5 6" key="1">
    <citation type="journal article" date="2020" name="IScience">
        <title>Genome Sequencing of the Endangered Kingdonia uniflora (Circaeasteraceae, Ranunculales) Reveals Potential Mechanisms of Evolutionary Specialization.</title>
        <authorList>
            <person name="Sun Y."/>
            <person name="Deng T."/>
            <person name="Zhang A."/>
            <person name="Moore M.J."/>
            <person name="Landis J.B."/>
            <person name="Lin N."/>
            <person name="Zhang H."/>
            <person name="Zhang X."/>
            <person name="Huang J."/>
            <person name="Zhang X."/>
            <person name="Sun H."/>
            <person name="Wang H."/>
        </authorList>
    </citation>
    <scope>NUCLEOTIDE SEQUENCE [LARGE SCALE GENOMIC DNA]</scope>
    <source>
        <strain evidence="5">TB1705</strain>
        <tissue evidence="5">Leaf</tissue>
    </source>
</reference>
<dbReference type="InterPro" id="IPR013210">
    <property type="entry name" value="LRR_N_plant-typ"/>
</dbReference>
<feature type="domain" description="Leucine-rich repeat-containing N-terminal plant-type" evidence="4">
    <location>
        <begin position="98"/>
        <end position="129"/>
    </location>
</feature>
<feature type="compositionally biased region" description="Basic and acidic residues" evidence="3">
    <location>
        <begin position="293"/>
        <end position="307"/>
    </location>
</feature>
<gene>
    <name evidence="5" type="ORF">GIB67_027445</name>
</gene>